<proteinExistence type="predicted"/>
<name>A0A1B6F363_9HEMI</name>
<dbReference type="AlphaFoldDB" id="A0A1B6F363"/>
<dbReference type="EMBL" id="GECZ01025119">
    <property type="protein sequence ID" value="JAS44650.1"/>
    <property type="molecule type" value="Transcribed_RNA"/>
</dbReference>
<sequence length="104" mass="11606">KKDYLSPVEISKGLFDNNENTICTKYGTLDPFHESITILDPKTNRNETKRMILDGESGELIYFGEFLNPKTNKVESNTARVLAIDFNYAEDAVKSSLDGGKAAK</sequence>
<reference evidence="1" key="1">
    <citation type="submission" date="2015-11" db="EMBL/GenBank/DDBJ databases">
        <title>De novo transcriptome assembly of four potential Pierce s Disease insect vectors from Arizona vineyards.</title>
        <authorList>
            <person name="Tassone E.E."/>
        </authorList>
    </citation>
    <scope>NUCLEOTIDE SEQUENCE</scope>
</reference>
<feature type="non-terminal residue" evidence="1">
    <location>
        <position position="104"/>
    </location>
</feature>
<accession>A0A1B6F363</accession>
<protein>
    <submittedName>
        <fullName evidence="1">Uncharacterized protein</fullName>
    </submittedName>
</protein>
<gene>
    <name evidence="1" type="ORF">g.48166</name>
</gene>
<evidence type="ECO:0000313" key="1">
    <source>
        <dbReference type="EMBL" id="JAS44650.1"/>
    </source>
</evidence>
<feature type="non-terminal residue" evidence="1">
    <location>
        <position position="1"/>
    </location>
</feature>
<organism evidence="1">
    <name type="scientific">Cuerna arida</name>
    <dbReference type="NCBI Taxonomy" id="1464854"/>
    <lineage>
        <taxon>Eukaryota</taxon>
        <taxon>Metazoa</taxon>
        <taxon>Ecdysozoa</taxon>
        <taxon>Arthropoda</taxon>
        <taxon>Hexapoda</taxon>
        <taxon>Insecta</taxon>
        <taxon>Pterygota</taxon>
        <taxon>Neoptera</taxon>
        <taxon>Paraneoptera</taxon>
        <taxon>Hemiptera</taxon>
        <taxon>Auchenorrhyncha</taxon>
        <taxon>Membracoidea</taxon>
        <taxon>Cicadellidae</taxon>
        <taxon>Cicadellinae</taxon>
        <taxon>Proconiini</taxon>
        <taxon>Cuerna</taxon>
    </lineage>
</organism>